<evidence type="ECO:0000256" key="8">
    <source>
        <dbReference type="RuleBase" id="RU000607"/>
    </source>
</evidence>
<comment type="similarity">
    <text evidence="1 7 8">Belongs to the ferrochelatase family.</text>
</comment>
<dbReference type="CDD" id="cd00419">
    <property type="entry name" value="Ferrochelatase_C"/>
    <property type="match status" value="1"/>
</dbReference>
<dbReference type="InterPro" id="IPR001015">
    <property type="entry name" value="Ferrochelatase"/>
</dbReference>
<dbReference type="RefSeq" id="WP_135812893.1">
    <property type="nucleotide sequence ID" value="NZ_RQEV01000007.1"/>
</dbReference>
<dbReference type="SUPFAM" id="SSF53800">
    <property type="entry name" value="Chelatase"/>
    <property type="match status" value="1"/>
</dbReference>
<evidence type="ECO:0000256" key="2">
    <source>
        <dbReference type="ARBA" id="ARBA00023004"/>
    </source>
</evidence>
<feature type="binding site" evidence="7">
    <location>
        <position position="208"/>
    </location>
    <ligand>
        <name>Fe(2+)</name>
        <dbReference type="ChEBI" id="CHEBI:29033"/>
    </ligand>
</feature>
<keyword evidence="4 7" id="KW-0456">Lyase</keyword>
<dbReference type="PROSITE" id="PS00534">
    <property type="entry name" value="FERROCHELATASE"/>
    <property type="match status" value="1"/>
</dbReference>
<comment type="function">
    <text evidence="7 8">Catalyzes the ferrous insertion into protoporphyrin IX.</text>
</comment>
<evidence type="ECO:0000256" key="5">
    <source>
        <dbReference type="ARBA" id="ARBA00023244"/>
    </source>
</evidence>
<keyword evidence="7" id="KW-0479">Metal-binding</keyword>
<dbReference type="AlphaFoldDB" id="A0A4R9GT18"/>
<protein>
    <recommendedName>
        <fullName evidence="7 8">Ferrochelatase</fullName>
        <ecNumber evidence="7 8">4.98.1.1</ecNumber>
    </recommendedName>
    <alternativeName>
        <fullName evidence="7">Heme synthase</fullName>
    </alternativeName>
    <alternativeName>
        <fullName evidence="7">Protoheme ferro-lyase</fullName>
    </alternativeName>
</protein>
<comment type="catalytic activity">
    <reaction evidence="6">
        <text>Fe-coproporphyrin III + 2 H(+) = coproporphyrin III + Fe(2+)</text>
        <dbReference type="Rhea" id="RHEA:49572"/>
        <dbReference type="ChEBI" id="CHEBI:15378"/>
        <dbReference type="ChEBI" id="CHEBI:29033"/>
        <dbReference type="ChEBI" id="CHEBI:68438"/>
        <dbReference type="ChEBI" id="CHEBI:131725"/>
        <dbReference type="EC" id="4.99.1.9"/>
    </reaction>
    <physiologicalReaction direction="right-to-left" evidence="6">
        <dbReference type="Rhea" id="RHEA:49574"/>
    </physiologicalReaction>
</comment>
<dbReference type="Gene3D" id="3.40.50.1400">
    <property type="match status" value="2"/>
</dbReference>
<gene>
    <name evidence="7 9" type="primary">hemH</name>
    <name evidence="9" type="ORF">EHO61_06630</name>
</gene>
<dbReference type="InterPro" id="IPR033644">
    <property type="entry name" value="Ferrochelatase_C"/>
</dbReference>
<dbReference type="NCBIfam" id="TIGR00109">
    <property type="entry name" value="hemH"/>
    <property type="match status" value="1"/>
</dbReference>
<keyword evidence="7 8" id="KW-0963">Cytoplasm</keyword>
<dbReference type="EC" id="4.98.1.1" evidence="7 8"/>
<dbReference type="InterPro" id="IPR019772">
    <property type="entry name" value="Ferrochelatase_AS"/>
</dbReference>
<evidence type="ECO:0000313" key="9">
    <source>
        <dbReference type="EMBL" id="TGK20233.1"/>
    </source>
</evidence>
<dbReference type="GO" id="GO:0004325">
    <property type="term" value="F:ferrochelatase activity"/>
    <property type="evidence" value="ECO:0007669"/>
    <property type="project" value="UniProtKB-UniRule"/>
</dbReference>
<reference evidence="9" key="1">
    <citation type="journal article" date="2019" name="PLoS Negl. Trop. Dis.">
        <title>Revisiting the worldwide diversity of Leptospira species in the environment.</title>
        <authorList>
            <person name="Vincent A.T."/>
            <person name="Schiettekatte O."/>
            <person name="Bourhy P."/>
            <person name="Veyrier F.J."/>
            <person name="Picardeau M."/>
        </authorList>
    </citation>
    <scope>NUCLEOTIDE SEQUENCE [LARGE SCALE GENOMIC DNA]</scope>
    <source>
        <strain evidence="9">SCS5</strain>
    </source>
</reference>
<name>A0A4R9GT18_9LEPT</name>
<keyword evidence="5 7" id="KW-0627">Porphyrin biosynthesis</keyword>
<keyword evidence="10" id="KW-1185">Reference proteome</keyword>
<evidence type="ECO:0000256" key="4">
    <source>
        <dbReference type="ARBA" id="ARBA00023239"/>
    </source>
</evidence>
<organism evidence="9 10">
    <name type="scientific">Leptospira fluminis</name>
    <dbReference type="NCBI Taxonomy" id="2484979"/>
    <lineage>
        <taxon>Bacteria</taxon>
        <taxon>Pseudomonadati</taxon>
        <taxon>Spirochaetota</taxon>
        <taxon>Spirochaetia</taxon>
        <taxon>Leptospirales</taxon>
        <taxon>Leptospiraceae</taxon>
        <taxon>Leptospira</taxon>
    </lineage>
</organism>
<dbReference type="UniPathway" id="UPA00252">
    <property type="reaction ID" value="UER00325"/>
</dbReference>
<evidence type="ECO:0000256" key="6">
    <source>
        <dbReference type="ARBA" id="ARBA00024536"/>
    </source>
</evidence>
<keyword evidence="3 7" id="KW-0350">Heme biosynthesis</keyword>
<evidence type="ECO:0000313" key="10">
    <source>
        <dbReference type="Proteomes" id="UP000297855"/>
    </source>
</evidence>
<dbReference type="CDD" id="cd03411">
    <property type="entry name" value="Ferrochelatase_N"/>
    <property type="match status" value="1"/>
</dbReference>
<dbReference type="OrthoDB" id="9809741at2"/>
<dbReference type="Pfam" id="PF00762">
    <property type="entry name" value="Ferrochelatase"/>
    <property type="match status" value="1"/>
</dbReference>
<evidence type="ECO:0000256" key="1">
    <source>
        <dbReference type="ARBA" id="ARBA00007718"/>
    </source>
</evidence>
<dbReference type="HAMAP" id="MF_00323">
    <property type="entry name" value="Ferrochelatase"/>
    <property type="match status" value="1"/>
</dbReference>
<keyword evidence="2 7" id="KW-0408">Iron</keyword>
<proteinExistence type="inferred from homology"/>
<dbReference type="GO" id="GO:0046872">
    <property type="term" value="F:metal ion binding"/>
    <property type="evidence" value="ECO:0007669"/>
    <property type="project" value="UniProtKB-KW"/>
</dbReference>
<dbReference type="EMBL" id="RQEV01000007">
    <property type="protein sequence ID" value="TGK20233.1"/>
    <property type="molecule type" value="Genomic_DNA"/>
</dbReference>
<dbReference type="PANTHER" id="PTHR11108">
    <property type="entry name" value="FERROCHELATASE"/>
    <property type="match status" value="1"/>
</dbReference>
<feature type="binding site" evidence="7">
    <location>
        <position position="291"/>
    </location>
    <ligand>
        <name>Fe(2+)</name>
        <dbReference type="ChEBI" id="CHEBI:29033"/>
    </ligand>
</feature>
<comment type="caution">
    <text evidence="9">The sequence shown here is derived from an EMBL/GenBank/DDBJ whole genome shotgun (WGS) entry which is preliminary data.</text>
</comment>
<dbReference type="GO" id="GO:0005737">
    <property type="term" value="C:cytoplasm"/>
    <property type="evidence" value="ECO:0007669"/>
    <property type="project" value="UniProtKB-SubCell"/>
</dbReference>
<comment type="subcellular location">
    <subcellularLocation>
        <location evidence="7 8">Cytoplasm</location>
    </subcellularLocation>
</comment>
<comment type="pathway">
    <text evidence="7 8">Porphyrin-containing compound metabolism; protoheme biosynthesis; protoheme from protoporphyrin-IX: step 1/1.</text>
</comment>
<evidence type="ECO:0000256" key="3">
    <source>
        <dbReference type="ARBA" id="ARBA00023133"/>
    </source>
</evidence>
<accession>A0A4R9GT18</accession>
<dbReference type="Proteomes" id="UP000297855">
    <property type="component" value="Unassembled WGS sequence"/>
</dbReference>
<comment type="catalytic activity">
    <reaction evidence="7 8">
        <text>heme b + 2 H(+) = protoporphyrin IX + Fe(2+)</text>
        <dbReference type="Rhea" id="RHEA:22584"/>
        <dbReference type="ChEBI" id="CHEBI:15378"/>
        <dbReference type="ChEBI" id="CHEBI:29033"/>
        <dbReference type="ChEBI" id="CHEBI:57306"/>
        <dbReference type="ChEBI" id="CHEBI:60344"/>
        <dbReference type="EC" id="4.98.1.1"/>
    </reaction>
</comment>
<dbReference type="InterPro" id="IPR033659">
    <property type="entry name" value="Ferrochelatase_N"/>
</dbReference>
<dbReference type="GO" id="GO:0006783">
    <property type="term" value="P:heme biosynthetic process"/>
    <property type="evidence" value="ECO:0007669"/>
    <property type="project" value="UniProtKB-UniRule"/>
</dbReference>
<dbReference type="PANTHER" id="PTHR11108:SF1">
    <property type="entry name" value="FERROCHELATASE, MITOCHONDRIAL"/>
    <property type="match status" value="1"/>
</dbReference>
<sequence>MKNRLLILNLGGPRNSDEIPKFLSDLFEDPFVFDLPLPEFLRMPLARKVASSRSEKVQETYASMGFGGGSPLVSETEKQAEALKKLLEESGEKWEVKIAMSCGYPDLRELGPDWTDPKSGTIILPLYPQYSRSTVLSTAMLLKKSLGYCPSGHPGWILPFSDRIEYLESVRDLILDYFQGKLKREDFLHLEASPVANWQNIDLIFSAHGIPLRLIRKGDSYLNEIEKNARDLEGLLREKGFAGNIHLSFQSRVGPSKWTSPNTLDKIAELGAKKTERVAVYPISFVSDHLETLEEIGVQIKEHALANGIREYYRIPALGCYPTFLEALSKFVFEAKLAVERGGTRESCLCLTRGGYDPEKENTRCIATR</sequence>
<evidence type="ECO:0000256" key="7">
    <source>
        <dbReference type="HAMAP-Rule" id="MF_00323"/>
    </source>
</evidence>